<evidence type="ECO:0000313" key="4">
    <source>
        <dbReference type="EMBL" id="KRG19694.1"/>
    </source>
</evidence>
<dbReference type="CDD" id="cd00616">
    <property type="entry name" value="AHBA_syn"/>
    <property type="match status" value="1"/>
</dbReference>
<keyword evidence="4" id="KW-0032">Aminotransferase</keyword>
<dbReference type="Gene3D" id="3.40.640.10">
    <property type="entry name" value="Type I PLP-dependent aspartate aminotransferase-like (Major domain)"/>
    <property type="match status" value="1"/>
</dbReference>
<accession>A0A0Q9YS61</accession>
<dbReference type="OrthoDB" id="9804264at2"/>
<dbReference type="EMBL" id="LKHV01000002">
    <property type="protein sequence ID" value="KRG19694.1"/>
    <property type="molecule type" value="Genomic_DNA"/>
</dbReference>
<comment type="caution">
    <text evidence="4">The sequence shown here is derived from an EMBL/GenBank/DDBJ whole genome shotgun (WGS) entry which is preliminary data.</text>
</comment>
<reference evidence="5" key="2">
    <citation type="journal article" date="2016" name="Genome Announc.">
        <title>Draft Genome Sequences of Two Novel Amoeba-Resistant Intranuclear Bacteria, 'Candidatus Berkiella cookevillensis' and 'Candidatus Berkiella aquae'.</title>
        <authorList>
            <person name="Mehari Y.T."/>
            <person name="Arivett B.A."/>
            <person name="Farone A.L."/>
            <person name="Gunderson J.H."/>
            <person name="Farone M.B."/>
        </authorList>
    </citation>
    <scope>NUCLEOTIDE SEQUENCE</scope>
    <source>
        <strain evidence="5">CC99</strain>
    </source>
</reference>
<protein>
    <submittedName>
        <fullName evidence="5">DegT/DnrJ/EryC1/StrS family aminotransferase</fullName>
    </submittedName>
    <submittedName>
        <fullName evidence="4">UDP-4-amino-4-deoxy-L-arabinose--oxoglutarate aminotransferase</fullName>
        <ecNumber evidence="4">2.6.1.87</ecNumber>
    </submittedName>
</protein>
<dbReference type="AlphaFoldDB" id="A0A0Q9YS61"/>
<organism evidence="4">
    <name type="scientific">Candidatus Berkiella cookevillensis</name>
    <dbReference type="NCBI Taxonomy" id="437022"/>
    <lineage>
        <taxon>Bacteria</taxon>
        <taxon>Pseudomonadati</taxon>
        <taxon>Pseudomonadota</taxon>
        <taxon>Gammaproteobacteria</taxon>
        <taxon>Candidatus Berkiellales</taxon>
        <taxon>Candidatus Berkiellaceae</taxon>
        <taxon>Candidatus Berkiella</taxon>
    </lineage>
</organism>
<sequence length="429" mass="47645">MKKLAILGGTPLIQDTIKPFISLNDDDIAAATRVIQSGCLSGYLGSPSDKFYGGIEVKNLEKTWCERFQVEHSVSVNSATSGLIAAMGAIGISPGDEVIVPPYTMSATVIAPLFYGAIPVFVDIEDEHFCIDPVLVEQAITAKTKAIMAVNLFGHPAELAVLRKIADKHGIYLIEDNAQAILAEENNKFSGTIGHIGVFSLNVHKHLNVGEGGIVVTNDDDLAKKLQLIRNHGENASEWIGVQDLTNIIGYNFRLSEIHAAIAQVQLSKLDDLTQRVMEMGEGLSEGIKDLPGIKTPSIRENCSHVYFMWSCRFDRDVMGISRDLFCKALLAEGLPIAQGYVKPLYRLPTFQKRMAIGKNGFPFSLSDRTYKDNQCDVVERLHFKELFQFQPVSWDVNKHVLNNIINTFYKVYEALPELKKSTELEYEH</sequence>
<reference evidence="4" key="1">
    <citation type="submission" date="2015-09" db="EMBL/GenBank/DDBJ databases">
        <title>Draft Genome Sequences of Two Novel Amoeba-resistant Intranuclear Bacteria, Candidatus Berkiella cookevillensis and Candidatus Berkiella aquae.</title>
        <authorList>
            <person name="Mehari Y.T."/>
            <person name="Arivett B.A."/>
            <person name="Farone A.L."/>
            <person name="Gunderson J.H."/>
            <person name="Farone M.B."/>
        </authorList>
    </citation>
    <scope>NUCLEOTIDE SEQUENCE [LARGE SCALE GENOMIC DNA]</scope>
    <source>
        <strain evidence="4">CC99</strain>
    </source>
</reference>
<comment type="similarity">
    <text evidence="2 3">Belongs to the DegT/DnrJ/EryC1 family.</text>
</comment>
<dbReference type="Proteomes" id="UP000051494">
    <property type="component" value="Unassembled WGS sequence"/>
</dbReference>
<evidence type="ECO:0000256" key="1">
    <source>
        <dbReference type="ARBA" id="ARBA00022898"/>
    </source>
</evidence>
<evidence type="ECO:0000256" key="3">
    <source>
        <dbReference type="RuleBase" id="RU004508"/>
    </source>
</evidence>
<dbReference type="RefSeq" id="WP_057623702.1">
    <property type="nucleotide sequence ID" value="NZ_LKHV02000001.1"/>
</dbReference>
<proteinExistence type="inferred from homology"/>
<keyword evidence="4" id="KW-0808">Transferase</keyword>
<gene>
    <name evidence="4" type="primary">arnB</name>
    <name evidence="5" type="ORF">CC99x_002100</name>
    <name evidence="4" type="ORF">CC99x_00708</name>
</gene>
<keyword evidence="6" id="KW-1185">Reference proteome</keyword>
<dbReference type="PANTHER" id="PTHR30244">
    <property type="entry name" value="TRANSAMINASE"/>
    <property type="match status" value="1"/>
</dbReference>
<dbReference type="Gene3D" id="3.90.1150.10">
    <property type="entry name" value="Aspartate Aminotransferase, domain 1"/>
    <property type="match status" value="1"/>
</dbReference>
<dbReference type="SUPFAM" id="SSF53383">
    <property type="entry name" value="PLP-dependent transferases"/>
    <property type="match status" value="1"/>
</dbReference>
<dbReference type="PATRIC" id="fig|1590042.3.peg.725"/>
<evidence type="ECO:0000256" key="2">
    <source>
        <dbReference type="ARBA" id="ARBA00037999"/>
    </source>
</evidence>
<dbReference type="InterPro" id="IPR000653">
    <property type="entry name" value="DegT/StrS_aminotransferase"/>
</dbReference>
<dbReference type="InterPro" id="IPR015422">
    <property type="entry name" value="PyrdxlP-dep_Trfase_small"/>
</dbReference>
<dbReference type="PANTHER" id="PTHR30244:SF34">
    <property type="entry name" value="DTDP-4-AMINO-4,6-DIDEOXYGALACTOSE TRANSAMINASE"/>
    <property type="match status" value="1"/>
</dbReference>
<dbReference type="InterPro" id="IPR015424">
    <property type="entry name" value="PyrdxlP-dep_Trfase"/>
</dbReference>
<dbReference type="EC" id="2.6.1.87" evidence="4"/>
<dbReference type="InterPro" id="IPR015421">
    <property type="entry name" value="PyrdxlP-dep_Trfase_major"/>
</dbReference>
<evidence type="ECO:0000313" key="6">
    <source>
        <dbReference type="Proteomes" id="UP000051494"/>
    </source>
</evidence>
<evidence type="ECO:0000313" key="5">
    <source>
        <dbReference type="EMBL" id="MCS5707691.1"/>
    </source>
</evidence>
<dbReference type="EMBL" id="LKHV02000001">
    <property type="protein sequence ID" value="MCS5707691.1"/>
    <property type="molecule type" value="Genomic_DNA"/>
</dbReference>
<dbReference type="GO" id="GO:0099620">
    <property type="term" value="F:UDP-4-amino-4-deoxy-L-arabinose aminotransferase"/>
    <property type="evidence" value="ECO:0007669"/>
    <property type="project" value="UniProtKB-EC"/>
</dbReference>
<dbReference type="Pfam" id="PF01041">
    <property type="entry name" value="DegT_DnrJ_EryC1"/>
    <property type="match status" value="1"/>
</dbReference>
<keyword evidence="1 3" id="KW-0663">Pyridoxal phosphate</keyword>
<dbReference type="STRING" id="437022.CC99x_00708"/>
<dbReference type="GO" id="GO:0030170">
    <property type="term" value="F:pyridoxal phosphate binding"/>
    <property type="evidence" value="ECO:0007669"/>
    <property type="project" value="TreeGrafter"/>
</dbReference>
<reference evidence="5" key="3">
    <citation type="submission" date="2021-06" db="EMBL/GenBank/DDBJ databases">
        <title>Genomic Description and Analysis of Intracellular Bacteria, Candidatus Berkiella cookevillensis and Candidatus Berkiella aquae.</title>
        <authorList>
            <person name="Kidane D.T."/>
            <person name="Mehari Y.T."/>
            <person name="Rice F.C."/>
            <person name="Arivett B.A."/>
            <person name="Farone A.L."/>
            <person name="Berk S.G."/>
            <person name="Farone M.B."/>
        </authorList>
    </citation>
    <scope>NUCLEOTIDE SEQUENCE</scope>
    <source>
        <strain evidence="5">CC99</strain>
    </source>
</reference>
<dbReference type="GO" id="GO:0000271">
    <property type="term" value="P:polysaccharide biosynthetic process"/>
    <property type="evidence" value="ECO:0007669"/>
    <property type="project" value="TreeGrafter"/>
</dbReference>
<name>A0A0Q9YS61_9GAMM</name>